<dbReference type="EMBL" id="KZ819604">
    <property type="protein sequence ID" value="PWN33642.1"/>
    <property type="molecule type" value="Genomic_DNA"/>
</dbReference>
<comment type="pathway">
    <text evidence="2">Lipid metabolism; sphingolipid metabolism.</text>
</comment>
<dbReference type="OrthoDB" id="1483400at2759"/>
<dbReference type="EC" id="2.4.1.80" evidence="5"/>
<evidence type="ECO:0000256" key="13">
    <source>
        <dbReference type="ARBA" id="ARBA00031543"/>
    </source>
</evidence>
<reference evidence="17 18" key="1">
    <citation type="journal article" date="2018" name="Mol. Biol. Evol.">
        <title>Broad Genomic Sampling Reveals a Smut Pathogenic Ancestry of the Fungal Clade Ustilaginomycotina.</title>
        <authorList>
            <person name="Kijpornyongpan T."/>
            <person name="Mondo S.J."/>
            <person name="Barry K."/>
            <person name="Sandor L."/>
            <person name="Lee J."/>
            <person name="Lipzen A."/>
            <person name="Pangilinan J."/>
            <person name="LaButti K."/>
            <person name="Hainaut M."/>
            <person name="Henrissat B."/>
            <person name="Grigoriev I.V."/>
            <person name="Spatafora J.W."/>
            <person name="Aime M.C."/>
        </authorList>
    </citation>
    <scope>NUCLEOTIDE SEQUENCE [LARGE SCALE GENOMIC DNA]</scope>
    <source>
        <strain evidence="17 18">MCA 3882</strain>
    </source>
</reference>
<evidence type="ECO:0000313" key="18">
    <source>
        <dbReference type="Proteomes" id="UP000245771"/>
    </source>
</evidence>
<dbReference type="AlphaFoldDB" id="A0A316V847"/>
<dbReference type="PANTHER" id="PTHR12726:SF0">
    <property type="entry name" value="CERAMIDE GLUCOSYLTRANSFERASE"/>
    <property type="match status" value="1"/>
</dbReference>
<evidence type="ECO:0000256" key="2">
    <source>
        <dbReference type="ARBA" id="ARBA00004760"/>
    </source>
</evidence>
<evidence type="ECO:0000256" key="8">
    <source>
        <dbReference type="ARBA" id="ARBA00022679"/>
    </source>
</evidence>
<feature type="transmembrane region" description="Helical" evidence="16">
    <location>
        <begin position="458"/>
        <end position="480"/>
    </location>
</feature>
<keyword evidence="18" id="KW-1185">Reference proteome</keyword>
<dbReference type="InterPro" id="IPR025993">
    <property type="entry name" value="Ceramide_glucosylTrfase"/>
</dbReference>
<dbReference type="STRING" id="1280837.A0A316V847"/>
<organism evidence="17 18">
    <name type="scientific">Meira miltonrushii</name>
    <dbReference type="NCBI Taxonomy" id="1280837"/>
    <lineage>
        <taxon>Eukaryota</taxon>
        <taxon>Fungi</taxon>
        <taxon>Dikarya</taxon>
        <taxon>Basidiomycota</taxon>
        <taxon>Ustilaginomycotina</taxon>
        <taxon>Exobasidiomycetes</taxon>
        <taxon>Exobasidiales</taxon>
        <taxon>Brachybasidiaceae</taxon>
        <taxon>Meira</taxon>
    </lineage>
</organism>
<dbReference type="GO" id="GO:0016020">
    <property type="term" value="C:membrane"/>
    <property type="evidence" value="ECO:0007669"/>
    <property type="project" value="UniProtKB-SubCell"/>
</dbReference>
<evidence type="ECO:0000256" key="16">
    <source>
        <dbReference type="SAM" id="Phobius"/>
    </source>
</evidence>
<comment type="pathway">
    <text evidence="3">Sphingolipid metabolism.</text>
</comment>
<evidence type="ECO:0000256" key="1">
    <source>
        <dbReference type="ARBA" id="ARBA00004141"/>
    </source>
</evidence>
<evidence type="ECO:0000256" key="5">
    <source>
        <dbReference type="ARBA" id="ARBA00012699"/>
    </source>
</evidence>
<dbReference type="SUPFAM" id="SSF53448">
    <property type="entry name" value="Nucleotide-diphospho-sugar transferases"/>
    <property type="match status" value="1"/>
</dbReference>
<dbReference type="InParanoid" id="A0A316V847"/>
<evidence type="ECO:0000313" key="17">
    <source>
        <dbReference type="EMBL" id="PWN33642.1"/>
    </source>
</evidence>
<evidence type="ECO:0000256" key="4">
    <source>
        <dbReference type="ARBA" id="ARBA00006739"/>
    </source>
</evidence>
<evidence type="ECO:0000256" key="11">
    <source>
        <dbReference type="ARBA" id="ARBA00023136"/>
    </source>
</evidence>
<dbReference type="GO" id="GO:0008120">
    <property type="term" value="F:ceramide glucosyltransferase activity"/>
    <property type="evidence" value="ECO:0007669"/>
    <property type="project" value="UniProtKB-EC"/>
</dbReference>
<keyword evidence="9 16" id="KW-0812">Transmembrane</keyword>
<dbReference type="InterPro" id="IPR029044">
    <property type="entry name" value="Nucleotide-diphossugar_trans"/>
</dbReference>
<feature type="transmembrane region" description="Helical" evidence="16">
    <location>
        <begin position="20"/>
        <end position="41"/>
    </location>
</feature>
<proteinExistence type="inferred from homology"/>
<evidence type="ECO:0000256" key="6">
    <source>
        <dbReference type="ARBA" id="ARBA00019988"/>
    </source>
</evidence>
<dbReference type="GeneID" id="37020881"/>
<dbReference type="Gene3D" id="3.90.550.10">
    <property type="entry name" value="Spore Coat Polysaccharide Biosynthesis Protein SpsA, Chain A"/>
    <property type="match status" value="1"/>
</dbReference>
<gene>
    <name evidence="17" type="ORF">FA14DRAFT_161396</name>
</gene>
<dbReference type="RefSeq" id="XP_025353944.1">
    <property type="nucleotide sequence ID" value="XM_025499100.1"/>
</dbReference>
<dbReference type="UniPathway" id="UPA00222"/>
<dbReference type="GO" id="GO:0006679">
    <property type="term" value="P:glucosylceramide biosynthetic process"/>
    <property type="evidence" value="ECO:0007669"/>
    <property type="project" value="TreeGrafter"/>
</dbReference>
<evidence type="ECO:0000256" key="7">
    <source>
        <dbReference type="ARBA" id="ARBA00022676"/>
    </source>
</evidence>
<accession>A0A316V847</accession>
<dbReference type="PANTHER" id="PTHR12726">
    <property type="entry name" value="CERAMIDE GLUCOSYLTRANSFERASE"/>
    <property type="match status" value="1"/>
</dbReference>
<name>A0A316V847_9BASI</name>
<comment type="subcellular location">
    <subcellularLocation>
        <location evidence="1">Membrane</location>
        <topology evidence="1">Multi-pass membrane protein</topology>
    </subcellularLocation>
</comment>
<evidence type="ECO:0000256" key="9">
    <source>
        <dbReference type="ARBA" id="ARBA00022692"/>
    </source>
</evidence>
<keyword evidence="11 16" id="KW-0472">Membrane</keyword>
<keyword evidence="8" id="KW-0808">Transferase</keyword>
<evidence type="ECO:0000256" key="15">
    <source>
        <dbReference type="SAM" id="MobiDB-lite"/>
    </source>
</evidence>
<evidence type="ECO:0000256" key="12">
    <source>
        <dbReference type="ARBA" id="ARBA00031017"/>
    </source>
</evidence>
<evidence type="ECO:0000256" key="14">
    <source>
        <dbReference type="ARBA" id="ARBA00032575"/>
    </source>
</evidence>
<evidence type="ECO:0000256" key="3">
    <source>
        <dbReference type="ARBA" id="ARBA00004991"/>
    </source>
</evidence>
<sequence length="563" mass="61955">MEGMTTSPEEGMPGPSSVASLLGFIALVYYIAIWSISLLGLRQARTLFGKPASKQSINQLPVLPLRNAYSSPPISPPSSPDTSRNPQEEEERRFQSGVSILRPLAGLDHNLASNLASAFEQKYPRDLFEIILSVRDENDQALPVAKRICARYPDVQSRIIIGDEPAGVNPKICNLVKPYASAQFDIIWTLDAQVQMSPDALARAVAALQDKPRQPAPRWMNRLPHGGENARVGLVHHVPLGVTPHSTSMGSHIEAIFLSTNHAKMYLAINALSVDSCVMGKSNLYRKSDLANVPDSFFNVGAEGTRGERGAIGSIAFSSAERASEFGWNESTSDSEDKVNVSAGAARPLARFSIYLAEDNMLATSLWKPPLNLAHTLAAHDVARTSVGEVKSLGDYWNRRVRWIRVRRHMVPTATYLEPFTESIVCGAIATTALFHVWLPWLGITQTGIPGFNKGRYLLGLAFFLIHLTLWHMIDFAVLASIQIAGRKPSITSSVSSTSVSNSSNPAQLVDFDKPETVLKFRLAWLARELLALPIWFVALCDNKVTWRNKRFKILSDSRAAHI</sequence>
<dbReference type="Pfam" id="PF13506">
    <property type="entry name" value="Glyco_transf_21"/>
    <property type="match status" value="2"/>
</dbReference>
<feature type="transmembrane region" description="Helical" evidence="16">
    <location>
        <begin position="415"/>
        <end position="438"/>
    </location>
</feature>
<evidence type="ECO:0000256" key="10">
    <source>
        <dbReference type="ARBA" id="ARBA00022989"/>
    </source>
</evidence>
<comment type="similarity">
    <text evidence="4">Belongs to the glycosyltransferase 2 family.</text>
</comment>
<dbReference type="Proteomes" id="UP000245771">
    <property type="component" value="Unassembled WGS sequence"/>
</dbReference>
<keyword evidence="10 16" id="KW-1133">Transmembrane helix</keyword>
<protein>
    <recommendedName>
        <fullName evidence="6">Ceramide glucosyltransferase</fullName>
        <ecNumber evidence="5">2.4.1.80</ecNumber>
    </recommendedName>
    <alternativeName>
        <fullName evidence="13">Glucosylceramide synthase</fullName>
    </alternativeName>
    <alternativeName>
        <fullName evidence="14">UDP-glucose ceramide glucosyltransferase</fullName>
    </alternativeName>
    <alternativeName>
        <fullName evidence="12">UDP-glucose:N-acylsphingosine D-glucosyltransferase</fullName>
    </alternativeName>
</protein>
<keyword evidence="7" id="KW-0328">Glycosyltransferase</keyword>
<feature type="region of interest" description="Disordered" evidence="15">
    <location>
        <begin position="70"/>
        <end position="95"/>
    </location>
</feature>